<proteinExistence type="inferred from homology"/>
<keyword evidence="4 7" id="KW-0812">Transmembrane</keyword>
<organism evidence="8 9">
    <name type="scientific">Acinetobacter amyesii</name>
    <dbReference type="NCBI Taxonomy" id="2942470"/>
    <lineage>
        <taxon>Bacteria</taxon>
        <taxon>Pseudomonadati</taxon>
        <taxon>Pseudomonadota</taxon>
        <taxon>Gammaproteobacteria</taxon>
        <taxon>Moraxellales</taxon>
        <taxon>Moraxellaceae</taxon>
        <taxon>Acinetobacter</taxon>
    </lineage>
</organism>
<evidence type="ECO:0000256" key="5">
    <source>
        <dbReference type="ARBA" id="ARBA00022989"/>
    </source>
</evidence>
<feature type="transmembrane region" description="Helical" evidence="7">
    <location>
        <begin position="147"/>
        <end position="165"/>
    </location>
</feature>
<feature type="transmembrane region" description="Helical" evidence="7">
    <location>
        <begin position="212"/>
        <end position="235"/>
    </location>
</feature>
<evidence type="ECO:0000256" key="3">
    <source>
        <dbReference type="ARBA" id="ARBA00022475"/>
    </source>
</evidence>
<feature type="transmembrane region" description="Helical" evidence="7">
    <location>
        <begin position="45"/>
        <end position="68"/>
    </location>
</feature>
<dbReference type="CDD" id="cd13127">
    <property type="entry name" value="MATE_tuaB_like"/>
    <property type="match status" value="1"/>
</dbReference>
<feature type="transmembrane region" description="Helical" evidence="7">
    <location>
        <begin position="21"/>
        <end position="39"/>
    </location>
</feature>
<keyword evidence="3" id="KW-1003">Cell membrane</keyword>
<comment type="caution">
    <text evidence="8">The sequence shown here is derived from an EMBL/GenBank/DDBJ whole genome shotgun (WGS) entry which is preliminary data.</text>
</comment>
<feature type="transmembrane region" description="Helical" evidence="7">
    <location>
        <begin position="444"/>
        <end position="466"/>
    </location>
</feature>
<reference evidence="8 9" key="1">
    <citation type="submission" date="2017-02" db="EMBL/GenBank/DDBJ databases">
        <title>Acinetobacter sp. ANC 4945, whole genome shotgun sequencing project.</title>
        <authorList>
            <person name="Radolfova-Krizova L."/>
            <person name="Al Atrouni A."/>
            <person name="Nemec A."/>
        </authorList>
    </citation>
    <scope>NUCLEOTIDE SEQUENCE [LARGE SCALE GENOMIC DNA]</scope>
    <source>
        <strain evidence="8 9">ANC 4945</strain>
    </source>
</reference>
<feature type="transmembrane region" description="Helical" evidence="7">
    <location>
        <begin position="171"/>
        <end position="191"/>
    </location>
</feature>
<feature type="transmembrane region" description="Helical" evidence="7">
    <location>
        <begin position="116"/>
        <end position="135"/>
    </location>
</feature>
<evidence type="ECO:0000256" key="7">
    <source>
        <dbReference type="SAM" id="Phobius"/>
    </source>
</evidence>
<dbReference type="Pfam" id="PF13440">
    <property type="entry name" value="Polysacc_synt_3"/>
    <property type="match status" value="1"/>
</dbReference>
<evidence type="ECO:0000256" key="1">
    <source>
        <dbReference type="ARBA" id="ARBA00004651"/>
    </source>
</evidence>
<gene>
    <name evidence="8" type="ORF">B1202_15760</name>
</gene>
<comment type="subcellular location">
    <subcellularLocation>
        <location evidence="1">Cell membrane</location>
        <topology evidence="1">Multi-pass membrane protein</topology>
    </subcellularLocation>
</comment>
<dbReference type="Proteomes" id="UP000191160">
    <property type="component" value="Unassembled WGS sequence"/>
</dbReference>
<comment type="similarity">
    <text evidence="2">Belongs to the polysaccharide synthase family.</text>
</comment>
<evidence type="ECO:0008006" key="10">
    <source>
        <dbReference type="Google" id="ProtNLM"/>
    </source>
</evidence>
<feature type="transmembrane region" description="Helical" evidence="7">
    <location>
        <begin position="414"/>
        <end position="438"/>
    </location>
</feature>
<evidence type="ECO:0000313" key="8">
    <source>
        <dbReference type="EMBL" id="OOV79850.1"/>
    </source>
</evidence>
<dbReference type="PANTHER" id="PTHR30250:SF10">
    <property type="entry name" value="LIPOPOLYSACCHARIDE BIOSYNTHESIS PROTEIN WZXC"/>
    <property type="match status" value="1"/>
</dbReference>
<accession>A0A1T1GQR1</accession>
<keyword evidence="5 7" id="KW-1133">Transmembrane helix</keyword>
<evidence type="ECO:0000313" key="9">
    <source>
        <dbReference type="Proteomes" id="UP000191160"/>
    </source>
</evidence>
<dbReference type="GO" id="GO:0005886">
    <property type="term" value="C:plasma membrane"/>
    <property type="evidence" value="ECO:0007669"/>
    <property type="project" value="UniProtKB-SubCell"/>
</dbReference>
<evidence type="ECO:0000256" key="6">
    <source>
        <dbReference type="ARBA" id="ARBA00023136"/>
    </source>
</evidence>
<dbReference type="InterPro" id="IPR050833">
    <property type="entry name" value="Poly_Biosynth_Transport"/>
</dbReference>
<protein>
    <recommendedName>
        <fullName evidence="10">Lipopolysaccharide biosynthesis protein</fullName>
    </recommendedName>
</protein>
<keyword evidence="9" id="KW-1185">Reference proteome</keyword>
<name>A0A1T1GQR1_9GAMM</name>
<evidence type="ECO:0000256" key="4">
    <source>
        <dbReference type="ARBA" id="ARBA00022692"/>
    </source>
</evidence>
<evidence type="ECO:0000256" key="2">
    <source>
        <dbReference type="ARBA" id="ARBA00007430"/>
    </source>
</evidence>
<feature type="transmembrane region" description="Helical" evidence="7">
    <location>
        <begin position="80"/>
        <end position="104"/>
    </location>
</feature>
<feature type="transmembrane region" description="Helical" evidence="7">
    <location>
        <begin position="285"/>
        <end position="307"/>
    </location>
</feature>
<keyword evidence="6 7" id="KW-0472">Membrane</keyword>
<feature type="transmembrane region" description="Helical" evidence="7">
    <location>
        <begin position="319"/>
        <end position="338"/>
    </location>
</feature>
<dbReference type="PANTHER" id="PTHR30250">
    <property type="entry name" value="PST FAMILY PREDICTED COLANIC ACID TRANSPORTER"/>
    <property type="match status" value="1"/>
</dbReference>
<sequence>MNTSLQKSMLVNTIWSFVGRFGYLIINLFANIILARILGPEVFGQMAIILFFITIASVLTESGLSGALVRAENVIESDYFTVFVFNLFVSLILYIIIISCSSLISNFYNISNLRDLIVVSCLVIIINAFKITQSTKLIREMKFKKKYIYEIVSIGIASLVGVFLALNGWGIWSLVLMQIVNSLILTVMLWVTLGRLKVYNFDFKYFKSIYKFGVNTTLASLINTIFDNIYQLILAKYFSISQTGLYYQGRKLQEIPVGILQSTVLNVVYSGLSKIKNDLIGFNELYTAVVKLFTIILSLMCVLIYLYADIIILNLYGDAWIESIIYLRLLIIAGFFYLQEMLNRLIFKIFDRTEKILQLEIIKKIIQSITIVYGVWHMSILYLLYGFILTSVLSFFINYYYARKIQGYFSYDDLKCIFLNIVLSVLLVLVFNSVKIYFDLNQFILIFIIPVVLLFYFLGLIFLKVLEIRDIVKLKKMLFR</sequence>
<feature type="transmembrane region" description="Helical" evidence="7">
    <location>
        <begin position="382"/>
        <end position="402"/>
    </location>
</feature>
<dbReference type="AlphaFoldDB" id="A0A1T1GQR1"/>
<dbReference type="EMBL" id="MVKX01000012">
    <property type="protein sequence ID" value="OOV79850.1"/>
    <property type="molecule type" value="Genomic_DNA"/>
</dbReference>